<evidence type="ECO:0000256" key="1">
    <source>
        <dbReference type="SAM" id="Coils"/>
    </source>
</evidence>
<reference evidence="3 4" key="1">
    <citation type="submission" date="2014-06" db="EMBL/GenBank/DDBJ databases">
        <authorList>
            <person name="Swart Estienne"/>
        </authorList>
    </citation>
    <scope>NUCLEOTIDE SEQUENCE [LARGE SCALE GENOMIC DNA]</scope>
    <source>
        <strain evidence="3 4">130c</strain>
    </source>
</reference>
<organism evidence="3 4">
    <name type="scientific">Stylonychia lemnae</name>
    <name type="common">Ciliate</name>
    <dbReference type="NCBI Taxonomy" id="5949"/>
    <lineage>
        <taxon>Eukaryota</taxon>
        <taxon>Sar</taxon>
        <taxon>Alveolata</taxon>
        <taxon>Ciliophora</taxon>
        <taxon>Intramacronucleata</taxon>
        <taxon>Spirotrichea</taxon>
        <taxon>Stichotrichia</taxon>
        <taxon>Sporadotrichida</taxon>
        <taxon>Oxytrichidae</taxon>
        <taxon>Stylonychinae</taxon>
        <taxon>Stylonychia</taxon>
    </lineage>
</organism>
<feature type="coiled-coil region" evidence="1">
    <location>
        <begin position="371"/>
        <end position="398"/>
    </location>
</feature>
<evidence type="ECO:0000313" key="4">
    <source>
        <dbReference type="Proteomes" id="UP000039865"/>
    </source>
</evidence>
<dbReference type="InParanoid" id="A0A077ZWF2"/>
<gene>
    <name evidence="3" type="primary">Contig8833.g9434</name>
    <name evidence="3" type="ORF">STYLEM_3188</name>
</gene>
<evidence type="ECO:0000313" key="3">
    <source>
        <dbReference type="EMBL" id="CDW74194.1"/>
    </source>
</evidence>
<dbReference type="Proteomes" id="UP000039865">
    <property type="component" value="Unassembled WGS sequence"/>
</dbReference>
<dbReference type="EMBL" id="CCKQ01003084">
    <property type="protein sequence ID" value="CDW74194.1"/>
    <property type="molecule type" value="Genomic_DNA"/>
</dbReference>
<protein>
    <submittedName>
        <fullName evidence="3">Uncharacterized protein</fullName>
    </submittedName>
</protein>
<accession>A0A077ZWF2</accession>
<feature type="compositionally biased region" description="Polar residues" evidence="2">
    <location>
        <begin position="641"/>
        <end position="652"/>
    </location>
</feature>
<keyword evidence="1" id="KW-0175">Coiled coil</keyword>
<proteinExistence type="predicted"/>
<sequence>MIIEYLNKITQLIHQDNEQQFNITQLGSKIVLSMNEKVNQVYQNSQSKKSKKKLQEQILNQTMNRSQTQESRNLYDNSNHLGIPTDSQHSDFQRRQSIFKANNHLNSQSSANQSIDQSPFRGASQNTLDRKLTKIQSNGNLIQKSSKDMINSQQNIDPNQVFQTEINQEGSPQTIDNEQSQEKLVKKRKRNVIQRRNINMNQSSVINSNQLINTSDHYFQSQSFNNSMVKSSKLSDYDALTRYMRARELAEQKAKEKIDRLNLLIDKWEKKDSKAREIINESLLEKKIRLDQMSKKRAQAKQKYEKKLEEIEQKGVKEYQSYLKELREPTNGSKLQIRNKFDSPAVNNHYHIGHQDTSSTYLLNEDKKLANNNLSRRKSETSLKLELLEKKINQGRERSFLIKQEVMKRTERFMGEKSISDLRWSQMINRSPEIKIQMEQDVASKLSQYLKKMQKHDQIMTQKSEDQRYQMEAIRQKQIQKFDAQLQIKKEYESQLDRKRRHIEQSRLRKDENVDQVKYESEIQQLIKIETSKLKTQDLKEQYEEVILNQKMRKEKIIKKHLQMNQKIMSHKNSNQSGQAGLPSTNKSTYTTITRQQDELRRFLQMRNHASPYDEMKQKYLKSMVSGKGKKNKKAQYDSFLEQSSDNINNNH</sequence>
<dbReference type="AlphaFoldDB" id="A0A077ZWF2"/>
<dbReference type="OMA" id="YNQITQT"/>
<keyword evidence="4" id="KW-1185">Reference proteome</keyword>
<feature type="coiled-coil region" evidence="1">
    <location>
        <begin position="247"/>
        <end position="314"/>
    </location>
</feature>
<name>A0A077ZWF2_STYLE</name>
<feature type="region of interest" description="Disordered" evidence="2">
    <location>
        <begin position="624"/>
        <end position="652"/>
    </location>
</feature>
<evidence type="ECO:0000256" key="2">
    <source>
        <dbReference type="SAM" id="MobiDB-lite"/>
    </source>
</evidence>